<proteinExistence type="predicted"/>
<dbReference type="KEGG" id="bcoa:BF29_2531"/>
<dbReference type="EMBL" id="FQUB01000082">
    <property type="protein sequence ID" value="SHF86903.1"/>
    <property type="molecule type" value="Genomic_DNA"/>
</dbReference>
<dbReference type="AlphaFoldDB" id="A0A0B5X2V2"/>
<evidence type="ECO:0000313" key="1">
    <source>
        <dbReference type="EMBL" id="SHF86903.1"/>
    </source>
</evidence>
<comment type="caution">
    <text evidence="1">The sequence shown here is derived from an EMBL/GenBank/DDBJ whole genome shotgun (WGS) entry which is preliminary data.</text>
</comment>
<dbReference type="KEGG" id="bcoa:BF29_2608"/>
<reference evidence="1 2" key="1">
    <citation type="submission" date="2016-11" db="EMBL/GenBank/DDBJ databases">
        <authorList>
            <person name="Varghese N."/>
            <person name="Submissions S."/>
        </authorList>
    </citation>
    <scope>NUCLEOTIDE SEQUENCE [LARGE SCALE GENOMIC DNA]</scope>
    <source>
        <strain evidence="1 2">DSM 1</strain>
    </source>
</reference>
<gene>
    <name evidence="1" type="ORF">SAMN02745208_02813</name>
</gene>
<dbReference type="Proteomes" id="UP000184029">
    <property type="component" value="Unassembled WGS sequence"/>
</dbReference>
<organism evidence="1 2">
    <name type="scientific">Heyndrickxia coagulans DSM 1 = ATCC 7050</name>
    <dbReference type="NCBI Taxonomy" id="1121088"/>
    <lineage>
        <taxon>Bacteria</taxon>
        <taxon>Bacillati</taxon>
        <taxon>Bacillota</taxon>
        <taxon>Bacilli</taxon>
        <taxon>Bacillales</taxon>
        <taxon>Bacillaceae</taxon>
        <taxon>Heyndrickxia</taxon>
    </lineage>
</organism>
<accession>A0A0B5X2V2</accession>
<protein>
    <submittedName>
        <fullName evidence="1">Uncharacterized protein</fullName>
    </submittedName>
</protein>
<dbReference type="HOGENOM" id="CLU_3180029_0_0_9"/>
<name>A0A0B5X2V2_HEYCO</name>
<sequence>MIPAERGGMIESKSLKNEILNDLSEIYRLQCEVSANAKISKETSRD</sequence>
<evidence type="ECO:0000313" key="2">
    <source>
        <dbReference type="Proteomes" id="UP000184029"/>
    </source>
</evidence>